<accession>A0A2P5VST7</accession>
<name>A0A2P5VST7_GOSBA</name>
<dbReference type="OrthoDB" id="1094981at2759"/>
<dbReference type="AlphaFoldDB" id="A0A2P5VST7"/>
<dbReference type="EMBL" id="KZ671080">
    <property type="protein sequence ID" value="PPR81905.1"/>
    <property type="molecule type" value="Genomic_DNA"/>
</dbReference>
<gene>
    <name evidence="2" type="ORF">GOBAR_AA38808</name>
</gene>
<protein>
    <submittedName>
        <fullName evidence="2">Uncharacterized protein</fullName>
    </submittedName>
</protein>
<evidence type="ECO:0000313" key="3">
    <source>
        <dbReference type="Proteomes" id="UP000239757"/>
    </source>
</evidence>
<reference evidence="2 3" key="1">
    <citation type="submission" date="2015-01" db="EMBL/GenBank/DDBJ databases">
        <title>Genome of allotetraploid Gossypium barbadense reveals genomic plasticity and fiber elongation in cotton evolution.</title>
        <authorList>
            <person name="Chen X."/>
            <person name="Liu X."/>
            <person name="Zhao B."/>
            <person name="Zheng H."/>
            <person name="Hu Y."/>
            <person name="Lu G."/>
            <person name="Yang C."/>
            <person name="Chen J."/>
            <person name="Shan C."/>
            <person name="Zhang L."/>
            <person name="Zhou Y."/>
            <person name="Wang L."/>
            <person name="Guo W."/>
            <person name="Bai Y."/>
            <person name="Ruan J."/>
            <person name="Shangguan X."/>
            <person name="Mao Y."/>
            <person name="Jiang J."/>
            <person name="Zhu Y."/>
            <person name="Lei J."/>
            <person name="Kang H."/>
            <person name="Chen S."/>
            <person name="He X."/>
            <person name="Wang R."/>
            <person name="Wang Y."/>
            <person name="Chen J."/>
            <person name="Wang L."/>
            <person name="Yu S."/>
            <person name="Wang B."/>
            <person name="Wei J."/>
            <person name="Song S."/>
            <person name="Lu X."/>
            <person name="Gao Z."/>
            <person name="Gu W."/>
            <person name="Deng X."/>
            <person name="Ma D."/>
            <person name="Wang S."/>
            <person name="Liang W."/>
            <person name="Fang L."/>
            <person name="Cai C."/>
            <person name="Zhu X."/>
            <person name="Zhou B."/>
            <person name="Zhang Y."/>
            <person name="Chen Z."/>
            <person name="Xu S."/>
            <person name="Zhu R."/>
            <person name="Wang S."/>
            <person name="Zhang T."/>
            <person name="Zhao G."/>
        </authorList>
    </citation>
    <scope>NUCLEOTIDE SEQUENCE [LARGE SCALE GENOMIC DNA]</scope>
    <source>
        <strain evidence="3">cv. Xinhai21</strain>
        <tissue evidence="2">Leaf</tissue>
    </source>
</reference>
<dbReference type="Proteomes" id="UP000239757">
    <property type="component" value="Unassembled WGS sequence"/>
</dbReference>
<feature type="region of interest" description="Disordered" evidence="1">
    <location>
        <begin position="18"/>
        <end position="42"/>
    </location>
</feature>
<evidence type="ECO:0000313" key="2">
    <source>
        <dbReference type="EMBL" id="PPR81905.1"/>
    </source>
</evidence>
<evidence type="ECO:0000256" key="1">
    <source>
        <dbReference type="SAM" id="MobiDB-lite"/>
    </source>
</evidence>
<feature type="compositionally biased region" description="Basic and acidic residues" evidence="1">
    <location>
        <begin position="18"/>
        <end position="31"/>
    </location>
</feature>
<proteinExistence type="predicted"/>
<sequence length="172" mass="19644">MPNAVKFLKELLRNKRKLDEASHETRSKSIHEPCSSNNKEPIYEERRLQIKELDEWWTQKLRTHNKPKPCHDELNVSPNQLKVGDKVLLDAAEPRISTSEPNGAIPLTVLNIFPYGTVEVIHPKFDTFKFLPSKSLTESLNTGFPNPYGQAHEHALGRTHTTAVTRPFDKAL</sequence>
<organism evidence="2 3">
    <name type="scientific">Gossypium barbadense</name>
    <name type="common">Sea Island cotton</name>
    <name type="synonym">Hibiscus barbadensis</name>
    <dbReference type="NCBI Taxonomy" id="3634"/>
    <lineage>
        <taxon>Eukaryota</taxon>
        <taxon>Viridiplantae</taxon>
        <taxon>Streptophyta</taxon>
        <taxon>Embryophyta</taxon>
        <taxon>Tracheophyta</taxon>
        <taxon>Spermatophyta</taxon>
        <taxon>Magnoliopsida</taxon>
        <taxon>eudicotyledons</taxon>
        <taxon>Gunneridae</taxon>
        <taxon>Pentapetalae</taxon>
        <taxon>rosids</taxon>
        <taxon>malvids</taxon>
        <taxon>Malvales</taxon>
        <taxon>Malvaceae</taxon>
        <taxon>Malvoideae</taxon>
        <taxon>Gossypium</taxon>
    </lineage>
</organism>